<reference evidence="3" key="1">
    <citation type="submission" date="2021-03" db="EMBL/GenBank/DDBJ databases">
        <title>Chromosome level genome of the anhydrobiotic midge Polypedilum vanderplanki.</title>
        <authorList>
            <person name="Yoshida Y."/>
            <person name="Kikawada T."/>
            <person name="Gusev O."/>
        </authorList>
    </citation>
    <scope>NUCLEOTIDE SEQUENCE</scope>
    <source>
        <strain evidence="3">NIAS01</strain>
        <tissue evidence="3">Whole body or cell culture</tissue>
    </source>
</reference>
<keyword evidence="2" id="KW-0812">Transmembrane</keyword>
<comment type="caution">
    <text evidence="3">The sequence shown here is derived from an EMBL/GenBank/DDBJ whole genome shotgun (WGS) entry which is preliminary data.</text>
</comment>
<feature type="region of interest" description="Disordered" evidence="1">
    <location>
        <begin position="1"/>
        <end position="29"/>
    </location>
</feature>
<protein>
    <submittedName>
        <fullName evidence="3">Uncharacterized protein</fullName>
    </submittedName>
</protein>
<feature type="transmembrane region" description="Helical" evidence="2">
    <location>
        <begin position="44"/>
        <end position="63"/>
    </location>
</feature>
<dbReference type="AlphaFoldDB" id="A0A9J6BJF7"/>
<evidence type="ECO:0000256" key="2">
    <source>
        <dbReference type="SAM" id="Phobius"/>
    </source>
</evidence>
<proteinExistence type="predicted"/>
<accession>A0A9J6BJF7</accession>
<keyword evidence="2" id="KW-1133">Transmembrane helix</keyword>
<keyword evidence="2" id="KW-0472">Membrane</keyword>
<evidence type="ECO:0000256" key="1">
    <source>
        <dbReference type="SAM" id="MobiDB-lite"/>
    </source>
</evidence>
<sequence>MDYIQQSSSTKKHQQHQSSSDHRKSTKVKIKKSSMASAIFCRRVSFTMALMFILIELLLLINLSQGAKSFYLHWNTTNPIAPKVHEAFKSWLKMSHKGKTSFTP</sequence>
<dbReference type="Proteomes" id="UP001107558">
    <property type="component" value="Chromosome 4"/>
</dbReference>
<keyword evidence="4" id="KW-1185">Reference proteome</keyword>
<dbReference type="EMBL" id="JADBJN010000004">
    <property type="protein sequence ID" value="KAG5669691.1"/>
    <property type="molecule type" value="Genomic_DNA"/>
</dbReference>
<gene>
    <name evidence="3" type="ORF">PVAND_017574</name>
</gene>
<organism evidence="3 4">
    <name type="scientific">Polypedilum vanderplanki</name>
    <name type="common">Sleeping chironomid midge</name>
    <dbReference type="NCBI Taxonomy" id="319348"/>
    <lineage>
        <taxon>Eukaryota</taxon>
        <taxon>Metazoa</taxon>
        <taxon>Ecdysozoa</taxon>
        <taxon>Arthropoda</taxon>
        <taxon>Hexapoda</taxon>
        <taxon>Insecta</taxon>
        <taxon>Pterygota</taxon>
        <taxon>Neoptera</taxon>
        <taxon>Endopterygota</taxon>
        <taxon>Diptera</taxon>
        <taxon>Nematocera</taxon>
        <taxon>Chironomoidea</taxon>
        <taxon>Chironomidae</taxon>
        <taxon>Chironominae</taxon>
        <taxon>Polypedilum</taxon>
        <taxon>Polypedilum</taxon>
    </lineage>
</organism>
<evidence type="ECO:0000313" key="4">
    <source>
        <dbReference type="Proteomes" id="UP001107558"/>
    </source>
</evidence>
<evidence type="ECO:0000313" key="3">
    <source>
        <dbReference type="EMBL" id="KAG5669691.1"/>
    </source>
</evidence>
<name>A0A9J6BJF7_POLVA</name>